<evidence type="ECO:0000256" key="1">
    <source>
        <dbReference type="ARBA" id="ARBA00004196"/>
    </source>
</evidence>
<reference evidence="6" key="1">
    <citation type="submission" date="2021-01" db="EMBL/GenBank/DDBJ databases">
        <title>Modified the classification status of verrucomicrobia.</title>
        <authorList>
            <person name="Feng X."/>
        </authorList>
    </citation>
    <scope>NUCLEOTIDE SEQUENCE</scope>
    <source>
        <strain evidence="6">5K15</strain>
    </source>
</reference>
<comment type="similarity">
    <text evidence="2">Belongs to the bacterial solute-binding protein 5 family.</text>
</comment>
<evidence type="ECO:0000313" key="6">
    <source>
        <dbReference type="EMBL" id="MBK1853485.1"/>
    </source>
</evidence>
<dbReference type="CDD" id="cd08504">
    <property type="entry name" value="PBP2_OppA"/>
    <property type="match status" value="1"/>
</dbReference>
<dbReference type="AlphaFoldDB" id="A0AAE2VAN0"/>
<proteinExistence type="inferred from homology"/>
<dbReference type="Gene3D" id="3.90.76.10">
    <property type="entry name" value="Dipeptide-binding Protein, Domain 1"/>
    <property type="match status" value="1"/>
</dbReference>
<dbReference type="PIRSF" id="PIRSF002741">
    <property type="entry name" value="MppA"/>
    <property type="match status" value="1"/>
</dbReference>
<feature type="domain" description="Solute-binding protein family 5" evidence="5">
    <location>
        <begin position="55"/>
        <end position="431"/>
    </location>
</feature>
<dbReference type="GO" id="GO:0015833">
    <property type="term" value="P:peptide transport"/>
    <property type="evidence" value="ECO:0007669"/>
    <property type="project" value="TreeGrafter"/>
</dbReference>
<dbReference type="SUPFAM" id="SSF53850">
    <property type="entry name" value="Periplasmic binding protein-like II"/>
    <property type="match status" value="1"/>
</dbReference>
<dbReference type="Gene3D" id="3.40.190.10">
    <property type="entry name" value="Periplasmic binding protein-like II"/>
    <property type="match status" value="1"/>
</dbReference>
<name>A0AAE2VAN0_9BACT</name>
<dbReference type="Proteomes" id="UP000634206">
    <property type="component" value="Unassembled WGS sequence"/>
</dbReference>
<protein>
    <submittedName>
        <fullName evidence="6">Peptide ABC transporter substrate-binding protein</fullName>
    </submittedName>
</protein>
<evidence type="ECO:0000256" key="2">
    <source>
        <dbReference type="ARBA" id="ARBA00005695"/>
    </source>
</evidence>
<organism evidence="6 7">
    <name type="scientific">Oceaniferula flava</name>
    <dbReference type="NCBI Taxonomy" id="2800421"/>
    <lineage>
        <taxon>Bacteria</taxon>
        <taxon>Pseudomonadati</taxon>
        <taxon>Verrucomicrobiota</taxon>
        <taxon>Verrucomicrobiia</taxon>
        <taxon>Verrucomicrobiales</taxon>
        <taxon>Verrucomicrobiaceae</taxon>
        <taxon>Oceaniferula</taxon>
    </lineage>
</organism>
<dbReference type="GO" id="GO:0043190">
    <property type="term" value="C:ATP-binding cassette (ABC) transporter complex"/>
    <property type="evidence" value="ECO:0007669"/>
    <property type="project" value="InterPro"/>
</dbReference>
<dbReference type="GO" id="GO:1904680">
    <property type="term" value="F:peptide transmembrane transporter activity"/>
    <property type="evidence" value="ECO:0007669"/>
    <property type="project" value="TreeGrafter"/>
</dbReference>
<keyword evidence="4" id="KW-0732">Signal</keyword>
<comment type="caution">
    <text evidence="6">The sequence shown here is derived from an EMBL/GenBank/DDBJ whole genome shotgun (WGS) entry which is preliminary data.</text>
</comment>
<dbReference type="InterPro" id="IPR039424">
    <property type="entry name" value="SBP_5"/>
</dbReference>
<accession>A0AAE2VAN0</accession>
<dbReference type="GO" id="GO:0030288">
    <property type="term" value="C:outer membrane-bounded periplasmic space"/>
    <property type="evidence" value="ECO:0007669"/>
    <property type="project" value="UniProtKB-ARBA"/>
</dbReference>
<gene>
    <name evidence="6" type="ORF">JIN83_00785</name>
</gene>
<dbReference type="InterPro" id="IPR000914">
    <property type="entry name" value="SBP_5_dom"/>
</dbReference>
<dbReference type="RefSeq" id="WP_309488082.1">
    <property type="nucleotide sequence ID" value="NZ_JAENIG010000001.1"/>
</dbReference>
<evidence type="ECO:0000259" key="5">
    <source>
        <dbReference type="Pfam" id="PF00496"/>
    </source>
</evidence>
<dbReference type="Gene3D" id="3.10.105.10">
    <property type="entry name" value="Dipeptide-binding Protein, Domain 3"/>
    <property type="match status" value="1"/>
</dbReference>
<sequence length="516" mass="58140">MEKATEANVLVMGNSGEPADLDPQVVTGVIESNIIRALFEGLCGQHPSNDGKHLPGAAASWSANENFTVWTFNLQPEGKWSDGKPVTTEDFLYSYERMLLPEFGAKYASMLYYIKGAEAFNKGENDDFSSVGVRAIDSHTLEITLRAPIPFLPDITKHYTWYPVPKHIIEKHGGMLAKNGEWTEAGSLISNGPFVLSKWVLFDRIECVKNPLYWDADTVQLDGINFLPISNAYTEARMFYNDQLHVTYTLAPELISYSQKKYPDNTKLETYLGSNFLRLNVSRPILQNLDLRKALGHAVDSQAIIDNILQGGQERAGGLVPRMGEYQPAEVMFYDPELANEYLKKSGVNPADLSLTLLTTDREGAKVIAEALQDMWRKNLGITVNIRQSEWKSYQKAMSDLDYDISTGGWIGDYPDPTTFLDMWKKGDGNNRTGWSSEEFESLLGKAELTEDPVQRLRALEKAEKVLLAEMPIIPLYWYTQCYLKHGSLKGWHPLILNNHPYKFISLEPANSNSED</sequence>
<dbReference type="InterPro" id="IPR030678">
    <property type="entry name" value="Peptide/Ni-bd"/>
</dbReference>
<dbReference type="Pfam" id="PF00496">
    <property type="entry name" value="SBP_bac_5"/>
    <property type="match status" value="1"/>
</dbReference>
<evidence type="ECO:0000256" key="4">
    <source>
        <dbReference type="ARBA" id="ARBA00022729"/>
    </source>
</evidence>
<evidence type="ECO:0000313" key="7">
    <source>
        <dbReference type="Proteomes" id="UP000634206"/>
    </source>
</evidence>
<dbReference type="PANTHER" id="PTHR30290">
    <property type="entry name" value="PERIPLASMIC BINDING COMPONENT OF ABC TRANSPORTER"/>
    <property type="match status" value="1"/>
</dbReference>
<dbReference type="EMBL" id="JAENIG010000001">
    <property type="protein sequence ID" value="MBK1853485.1"/>
    <property type="molecule type" value="Genomic_DNA"/>
</dbReference>
<dbReference type="PANTHER" id="PTHR30290:SF10">
    <property type="entry name" value="PERIPLASMIC OLIGOPEPTIDE-BINDING PROTEIN-RELATED"/>
    <property type="match status" value="1"/>
</dbReference>
<dbReference type="FunFam" id="3.90.76.10:FF:000001">
    <property type="entry name" value="Oligopeptide ABC transporter substrate-binding protein"/>
    <property type="match status" value="1"/>
</dbReference>
<evidence type="ECO:0000256" key="3">
    <source>
        <dbReference type="ARBA" id="ARBA00022448"/>
    </source>
</evidence>
<keyword evidence="3" id="KW-0813">Transport</keyword>
<comment type="subcellular location">
    <subcellularLocation>
        <location evidence="1">Cell envelope</location>
    </subcellularLocation>
</comment>
<keyword evidence="7" id="KW-1185">Reference proteome</keyword>